<dbReference type="Proteomes" id="UP000267585">
    <property type="component" value="Unassembled WGS sequence"/>
</dbReference>
<dbReference type="PIRSF" id="PIRSF000390">
    <property type="entry name" value="PLP_StrS"/>
    <property type="match status" value="1"/>
</dbReference>
<dbReference type="EMBL" id="RQPJ01000021">
    <property type="protein sequence ID" value="RTE51857.1"/>
    <property type="molecule type" value="Genomic_DNA"/>
</dbReference>
<dbReference type="PANTHER" id="PTHR30244">
    <property type="entry name" value="TRANSAMINASE"/>
    <property type="match status" value="1"/>
</dbReference>
<dbReference type="Pfam" id="PF01041">
    <property type="entry name" value="DegT_DnrJ_EryC1"/>
    <property type="match status" value="1"/>
</dbReference>
<evidence type="ECO:0000313" key="6">
    <source>
        <dbReference type="Proteomes" id="UP000267585"/>
    </source>
</evidence>
<comment type="caution">
    <text evidence="5">The sequence shown here is derived from an EMBL/GenBank/DDBJ whole genome shotgun (WGS) entry which is preliminary data.</text>
</comment>
<comment type="similarity">
    <text evidence="1 4">Belongs to the DegT/DnrJ/EryC1 family.</text>
</comment>
<reference evidence="5 6" key="1">
    <citation type="submission" date="2018-11" db="EMBL/GenBank/DDBJ databases">
        <title>Arenibacter aquaticus sp.nov., a marine bacterium isolated from surface seawater in the South China Sea.</title>
        <authorList>
            <person name="Guo J."/>
            <person name="Sun J."/>
        </authorList>
    </citation>
    <scope>NUCLEOTIDE SEQUENCE [LARGE SCALE GENOMIC DNA]</scope>
    <source>
        <strain evidence="5 6">GUO666</strain>
    </source>
</reference>
<dbReference type="Gene3D" id="3.40.640.10">
    <property type="entry name" value="Type I PLP-dependent aspartate aminotransferase-like (Major domain)"/>
    <property type="match status" value="1"/>
</dbReference>
<dbReference type="GO" id="GO:0000271">
    <property type="term" value="P:polysaccharide biosynthetic process"/>
    <property type="evidence" value="ECO:0007669"/>
    <property type="project" value="TreeGrafter"/>
</dbReference>
<dbReference type="CDD" id="cd00616">
    <property type="entry name" value="AHBA_syn"/>
    <property type="match status" value="1"/>
</dbReference>
<feature type="active site" description="Proton acceptor" evidence="2">
    <location>
        <position position="186"/>
    </location>
</feature>
<keyword evidence="5" id="KW-0808">Transferase</keyword>
<dbReference type="GO" id="GO:0008483">
    <property type="term" value="F:transaminase activity"/>
    <property type="evidence" value="ECO:0007669"/>
    <property type="project" value="UniProtKB-KW"/>
</dbReference>
<organism evidence="5 6">
    <name type="scientific">Arenibacter aquaticus</name>
    <dbReference type="NCBI Taxonomy" id="2489054"/>
    <lineage>
        <taxon>Bacteria</taxon>
        <taxon>Pseudomonadati</taxon>
        <taxon>Bacteroidota</taxon>
        <taxon>Flavobacteriia</taxon>
        <taxon>Flavobacteriales</taxon>
        <taxon>Flavobacteriaceae</taxon>
        <taxon>Arenibacter</taxon>
    </lineage>
</organism>
<dbReference type="Gene3D" id="3.90.1150.10">
    <property type="entry name" value="Aspartate Aminotransferase, domain 1"/>
    <property type="match status" value="1"/>
</dbReference>
<dbReference type="SUPFAM" id="SSF53383">
    <property type="entry name" value="PLP-dependent transferases"/>
    <property type="match status" value="1"/>
</dbReference>
<dbReference type="GO" id="GO:0030170">
    <property type="term" value="F:pyridoxal phosphate binding"/>
    <property type="evidence" value="ECO:0007669"/>
    <property type="project" value="TreeGrafter"/>
</dbReference>
<dbReference type="PANTHER" id="PTHR30244:SF34">
    <property type="entry name" value="DTDP-4-AMINO-4,6-DIDEOXYGALACTOSE TRANSAMINASE"/>
    <property type="match status" value="1"/>
</dbReference>
<keyword evidence="5" id="KW-0032">Aminotransferase</keyword>
<proteinExistence type="inferred from homology"/>
<evidence type="ECO:0000313" key="5">
    <source>
        <dbReference type="EMBL" id="RTE51857.1"/>
    </source>
</evidence>
<keyword evidence="6" id="KW-1185">Reference proteome</keyword>
<dbReference type="OrthoDB" id="9804264at2"/>
<name>A0A430JYJ1_9FLAO</name>
<keyword evidence="3 4" id="KW-0663">Pyridoxal phosphate</keyword>
<feature type="modified residue" description="N6-(pyridoxal phosphate)lysine" evidence="3">
    <location>
        <position position="186"/>
    </location>
</feature>
<evidence type="ECO:0000256" key="4">
    <source>
        <dbReference type="RuleBase" id="RU004508"/>
    </source>
</evidence>
<accession>A0A430JYJ1</accession>
<dbReference type="RefSeq" id="WP_126163541.1">
    <property type="nucleotide sequence ID" value="NZ_RQPJ01000021.1"/>
</dbReference>
<dbReference type="InterPro" id="IPR015424">
    <property type="entry name" value="PyrdxlP-dep_Trfase"/>
</dbReference>
<gene>
    <name evidence="5" type="ORF">EHW67_16765</name>
</gene>
<evidence type="ECO:0000256" key="2">
    <source>
        <dbReference type="PIRSR" id="PIRSR000390-1"/>
    </source>
</evidence>
<sequence length="398" mass="44252">MPGFELFGAQEREQLNDVLDSGVLMRYGFDGNRNGHWKAKELEKALEERMQVNHAQLLSSGTAALTVALACAKVGAGDEVILPTFTFVASFEAVLSVGAIPILVDVDDTLTLDPLAVEKAITEKTKVIMPVHMCGSMADLAPLQALCKKHELILLEDACQAIGGSYDGKPLGSYGDLGCFSFDYVKTITCGEGGALVTNNKEYYVRADQFSDHGHDHIGSNRGAEGHPILGYNYRISELHAAVGLAQIGRLDDFIASQKNNYSVLRSALEQIPEITFRRVPAKGEENYSFLSFFMPDENLARKTVEALADNGLDGCFYWYDNNWHYYRKWEHLKDLKSLVGLSKEIREGVPNYNLSNFTKSDHWIGRNISCLIKLGWSEEEVQQRANKMVEIIKSQLS</sequence>
<dbReference type="InterPro" id="IPR000653">
    <property type="entry name" value="DegT/StrS_aminotransferase"/>
</dbReference>
<protein>
    <submittedName>
        <fullName evidence="5">DegT/DnrJ/EryC1/StrS family aminotransferase</fullName>
    </submittedName>
</protein>
<dbReference type="InterPro" id="IPR015422">
    <property type="entry name" value="PyrdxlP-dep_Trfase_small"/>
</dbReference>
<dbReference type="InterPro" id="IPR015421">
    <property type="entry name" value="PyrdxlP-dep_Trfase_major"/>
</dbReference>
<dbReference type="AlphaFoldDB" id="A0A430JYJ1"/>
<evidence type="ECO:0000256" key="1">
    <source>
        <dbReference type="ARBA" id="ARBA00037999"/>
    </source>
</evidence>
<evidence type="ECO:0000256" key="3">
    <source>
        <dbReference type="PIRSR" id="PIRSR000390-2"/>
    </source>
</evidence>